<reference evidence="2 3" key="1">
    <citation type="submission" date="2022-10" db="EMBL/GenBank/DDBJ databases">
        <title>Luteolibacter arcticus strain CCTCC AB 2014275, whole genome shotgun sequencing project.</title>
        <authorList>
            <person name="Zhao G."/>
            <person name="Shen L."/>
        </authorList>
    </citation>
    <scope>NUCLEOTIDE SEQUENCE [LARGE SCALE GENOMIC DNA]</scope>
    <source>
        <strain evidence="2 3">CCTCC AB 2014275</strain>
    </source>
</reference>
<sequence>MRRIRIIHKVRTLLALLVFAGLLAAAGALWWANQTGLPDSWRGEIEKALAKQGLHADIAGLRYWPLQGVEADEVTIYGDATHQRVLARLREVMVDVDRTKLARGEVRVERLDLKGGSLSLPADPEDPQSKVLEVENASGRVLMPGGRRFEVINAKGEVKGIQLEFEALILGYRQRPPGTPFENEQARAYRRKQLTRVIDLLDPWQFDAAAPPVIRLRVEGDLDDPKTVRADVFVKSGALEHGGVSLKKFEAKGEMRGRLLVLESLHLEDEGGSLAGRMEYDMADRSGRFEANSNLELPVLLKEFDAPGWLDQVSFQARPQLSARGDFKWPENGKPSIHVTGHLMAEHLRFQGHSASRVETDVAWNGANVFLDNLVVTRPDGTLRGRLLAKPDMIRYDVSTDLRMGVWQGFFDKHPLGKVLADFKDRDDTKVDAHVTGRINRNDKHDWTAKGEVRATHMAYKGTPFREGSVKMNLNHDFLDFTEGEVEFDYANYAMRKEHGGPMTGRAKVERVRWDREPATITLDGIEGNFWPAPVLRCFLPKVADNLEEYRFHTTPKLSGGGVIGLFERGSGKTDFRVNGSTAGLVSYRFVGKDLLLSGLKTKVQVKPRMTEVRDLTFDLFDGPVRGKFDILPGEGRTRVKGELDWTRLSMPELSAACGFEKKAKGFVTGRIEFDHHGEAAAGLNGEGLIALEEGELFAVPIFGPLSPVLSAVLASRKAGFQEAKDAFCTFSVKEGVMRTDDFLTTTPSLVFTGDATADLNRLTLEMTIRMNARGLLGVITLPLKPFYGLFQFRGIGPLKEPKWDNVMFTSPPESEKERLLAPPRARDVRPVEAR</sequence>
<feature type="compositionally biased region" description="Basic and acidic residues" evidence="1">
    <location>
        <begin position="814"/>
        <end position="835"/>
    </location>
</feature>
<evidence type="ECO:0000256" key="1">
    <source>
        <dbReference type="SAM" id="MobiDB-lite"/>
    </source>
</evidence>
<feature type="region of interest" description="Disordered" evidence="1">
    <location>
        <begin position="810"/>
        <end position="835"/>
    </location>
</feature>
<proteinExistence type="predicted"/>
<accession>A0ABT3GMG9</accession>
<evidence type="ECO:0000313" key="3">
    <source>
        <dbReference type="Proteomes" id="UP001320876"/>
    </source>
</evidence>
<evidence type="ECO:0008006" key="4">
    <source>
        <dbReference type="Google" id="ProtNLM"/>
    </source>
</evidence>
<dbReference type="RefSeq" id="WP_264488774.1">
    <property type="nucleotide sequence ID" value="NZ_JAPDDT010000009.1"/>
</dbReference>
<dbReference type="PANTHER" id="PTHR30441">
    <property type="entry name" value="DUF748 DOMAIN-CONTAINING PROTEIN"/>
    <property type="match status" value="1"/>
</dbReference>
<protein>
    <recommendedName>
        <fullName evidence="4">AsmA-like C-terminal domain-containing protein</fullName>
    </recommendedName>
</protein>
<dbReference type="EMBL" id="JAPDDT010000009">
    <property type="protein sequence ID" value="MCW1924665.1"/>
    <property type="molecule type" value="Genomic_DNA"/>
</dbReference>
<dbReference type="Proteomes" id="UP001320876">
    <property type="component" value="Unassembled WGS sequence"/>
</dbReference>
<gene>
    <name evidence="2" type="ORF">OKA05_19020</name>
</gene>
<keyword evidence="3" id="KW-1185">Reference proteome</keyword>
<evidence type="ECO:0000313" key="2">
    <source>
        <dbReference type="EMBL" id="MCW1924665.1"/>
    </source>
</evidence>
<comment type="caution">
    <text evidence="2">The sequence shown here is derived from an EMBL/GenBank/DDBJ whole genome shotgun (WGS) entry which is preliminary data.</text>
</comment>
<dbReference type="PANTHER" id="PTHR30441:SF8">
    <property type="entry name" value="DUF748 DOMAIN-CONTAINING PROTEIN"/>
    <property type="match status" value="1"/>
</dbReference>
<name>A0ABT3GMG9_9BACT</name>
<dbReference type="InterPro" id="IPR052894">
    <property type="entry name" value="AsmA-related"/>
</dbReference>
<organism evidence="2 3">
    <name type="scientific">Luteolibacter arcticus</name>
    <dbReference type="NCBI Taxonomy" id="1581411"/>
    <lineage>
        <taxon>Bacteria</taxon>
        <taxon>Pseudomonadati</taxon>
        <taxon>Verrucomicrobiota</taxon>
        <taxon>Verrucomicrobiia</taxon>
        <taxon>Verrucomicrobiales</taxon>
        <taxon>Verrucomicrobiaceae</taxon>
        <taxon>Luteolibacter</taxon>
    </lineage>
</organism>